<dbReference type="WBParaSite" id="SSLN_0001496201-mRNA-1">
    <property type="protein sequence ID" value="SSLN_0001496201-mRNA-1"/>
    <property type="gene ID" value="SSLN_0001496201"/>
</dbReference>
<sequence length="97" mass="10810">MLVIASSAAGHGSQITKYAVLKLKQTTRPPVLIRLTIPSRLLGSNRRERRTALVARELARYKLDIAVLSETRFSKLGQLEEVGAGYTFLWSGWPKAE</sequence>
<evidence type="ECO:0000313" key="3">
    <source>
        <dbReference type="WBParaSite" id="SSLN_0001496201-mRNA-1"/>
    </source>
</evidence>
<gene>
    <name evidence="1" type="ORF">SSLN_LOCUS14420</name>
</gene>
<keyword evidence="2" id="KW-1185">Reference proteome</keyword>
<protein>
    <submittedName>
        <fullName evidence="3">NmrA domain-containing protein</fullName>
    </submittedName>
</protein>
<reference evidence="3" key="1">
    <citation type="submission" date="2016-06" db="UniProtKB">
        <authorList>
            <consortium name="WormBaseParasite"/>
        </authorList>
    </citation>
    <scope>IDENTIFICATION</scope>
</reference>
<dbReference type="EMBL" id="UYSU01038954">
    <property type="protein sequence ID" value="VDM00806.1"/>
    <property type="molecule type" value="Genomic_DNA"/>
</dbReference>
<name>A0A183TD72_SCHSO</name>
<dbReference type="AlphaFoldDB" id="A0A183TD72"/>
<evidence type="ECO:0000313" key="1">
    <source>
        <dbReference type="EMBL" id="VDM00806.1"/>
    </source>
</evidence>
<reference evidence="1 2" key="2">
    <citation type="submission" date="2018-11" db="EMBL/GenBank/DDBJ databases">
        <authorList>
            <consortium name="Pathogen Informatics"/>
        </authorList>
    </citation>
    <scope>NUCLEOTIDE SEQUENCE [LARGE SCALE GENOMIC DNA]</scope>
    <source>
        <strain evidence="1 2">NST_G2</strain>
    </source>
</reference>
<organism evidence="3">
    <name type="scientific">Schistocephalus solidus</name>
    <name type="common">Tapeworm</name>
    <dbReference type="NCBI Taxonomy" id="70667"/>
    <lineage>
        <taxon>Eukaryota</taxon>
        <taxon>Metazoa</taxon>
        <taxon>Spiralia</taxon>
        <taxon>Lophotrochozoa</taxon>
        <taxon>Platyhelminthes</taxon>
        <taxon>Cestoda</taxon>
        <taxon>Eucestoda</taxon>
        <taxon>Diphyllobothriidea</taxon>
        <taxon>Diphyllobothriidae</taxon>
        <taxon>Schistocephalus</taxon>
    </lineage>
</organism>
<accession>A0A183TD72</accession>
<proteinExistence type="predicted"/>
<evidence type="ECO:0000313" key="2">
    <source>
        <dbReference type="Proteomes" id="UP000275846"/>
    </source>
</evidence>
<dbReference type="Proteomes" id="UP000275846">
    <property type="component" value="Unassembled WGS sequence"/>
</dbReference>